<sequence length="250" mass="25296">MKRVLGISGAVAMGAVLLLASPAGAKPLDGPSGGTSSATTSATIHVPSDFVPALTDTRATGHYEVTGTGLRVWTEGATSTDKVAEYVATSTPLAKVGEPALDFTNTTGGGVPGAQLVVDYDGDGSADGILIGEPGVYGNDWWASNGSKQFVKDGAPSHTGGFGSANHGTLDQWRAAFPNAAVQAFGFSLGSGVKGDGVIEAIAFAGAKYTFVKDVKLTSKNECKNGGWATSTLPVYRNQGDCVSSFASGK</sequence>
<evidence type="ECO:0008006" key="4">
    <source>
        <dbReference type="Google" id="ProtNLM"/>
    </source>
</evidence>
<protein>
    <recommendedName>
        <fullName evidence="4">VCBS repeat-containing protein</fullName>
    </recommendedName>
</protein>
<comment type="caution">
    <text evidence="2">The sequence shown here is derived from an EMBL/GenBank/DDBJ whole genome shotgun (WGS) entry which is preliminary data.</text>
</comment>
<feature type="signal peptide" evidence="1">
    <location>
        <begin position="1"/>
        <end position="25"/>
    </location>
</feature>
<keyword evidence="3" id="KW-1185">Reference proteome</keyword>
<organism evidence="2 3">
    <name type="scientific">Amnibacterium soli</name>
    <dbReference type="NCBI Taxonomy" id="1282736"/>
    <lineage>
        <taxon>Bacteria</taxon>
        <taxon>Bacillati</taxon>
        <taxon>Actinomycetota</taxon>
        <taxon>Actinomycetes</taxon>
        <taxon>Micrococcales</taxon>
        <taxon>Microbacteriaceae</taxon>
        <taxon>Amnibacterium</taxon>
    </lineage>
</organism>
<evidence type="ECO:0000313" key="2">
    <source>
        <dbReference type="EMBL" id="GAA4741313.1"/>
    </source>
</evidence>
<dbReference type="EMBL" id="BAABLP010000002">
    <property type="protein sequence ID" value="GAA4741313.1"/>
    <property type="molecule type" value="Genomic_DNA"/>
</dbReference>
<reference evidence="3" key="1">
    <citation type="journal article" date="2019" name="Int. J. Syst. Evol. Microbiol.">
        <title>The Global Catalogue of Microorganisms (GCM) 10K type strain sequencing project: providing services to taxonomists for standard genome sequencing and annotation.</title>
        <authorList>
            <consortium name="The Broad Institute Genomics Platform"/>
            <consortium name="The Broad Institute Genome Sequencing Center for Infectious Disease"/>
            <person name="Wu L."/>
            <person name="Ma J."/>
        </authorList>
    </citation>
    <scope>NUCLEOTIDE SEQUENCE [LARGE SCALE GENOMIC DNA]</scope>
    <source>
        <strain evidence="3">JCM 19015</strain>
    </source>
</reference>
<evidence type="ECO:0000313" key="3">
    <source>
        <dbReference type="Proteomes" id="UP001500121"/>
    </source>
</evidence>
<proteinExistence type="predicted"/>
<feature type="chain" id="PRO_5045869704" description="VCBS repeat-containing protein" evidence="1">
    <location>
        <begin position="26"/>
        <end position="250"/>
    </location>
</feature>
<name>A0ABP8Z0N7_9MICO</name>
<accession>A0ABP8Z0N7</accession>
<dbReference type="RefSeq" id="WP_345479967.1">
    <property type="nucleotide sequence ID" value="NZ_BAABLP010000002.1"/>
</dbReference>
<gene>
    <name evidence="2" type="ORF">GCM10025783_10490</name>
</gene>
<evidence type="ECO:0000256" key="1">
    <source>
        <dbReference type="SAM" id="SignalP"/>
    </source>
</evidence>
<keyword evidence="1" id="KW-0732">Signal</keyword>
<dbReference type="Proteomes" id="UP001500121">
    <property type="component" value="Unassembled WGS sequence"/>
</dbReference>